<accession>A0ABW4C5C2</accession>
<evidence type="ECO:0000313" key="3">
    <source>
        <dbReference type="Proteomes" id="UP001597282"/>
    </source>
</evidence>
<dbReference type="Gene3D" id="2.60.40.10">
    <property type="entry name" value="Immunoglobulins"/>
    <property type="match status" value="1"/>
</dbReference>
<gene>
    <name evidence="2" type="ORF">ACFQ4Y_01440</name>
</gene>
<dbReference type="PROSITE" id="PS51318">
    <property type="entry name" value="TAT"/>
    <property type="match status" value="1"/>
</dbReference>
<dbReference type="InterPro" id="IPR006311">
    <property type="entry name" value="TAT_signal"/>
</dbReference>
<dbReference type="InterPro" id="IPR036116">
    <property type="entry name" value="FN3_sf"/>
</dbReference>
<dbReference type="InterPro" id="IPR029052">
    <property type="entry name" value="Metallo-depent_PP-like"/>
</dbReference>
<proteinExistence type="predicted"/>
<dbReference type="InterPro" id="IPR013783">
    <property type="entry name" value="Ig-like_fold"/>
</dbReference>
<sequence length="452" mass="51550">MEKKESRRRRFLKVSTFVAGVALVGILASSFGHPLIEAATKDRISPSKHNKKPELVFPVISDVHIKESGTSDLKKFETALDQLNRLAPKQDALVTVGDLTDHGRVEEYDRFMSVYNAKKQPQAVSMLAIGNHDYGNGLSAADAQKRFLDQTGMKSTQYHKVIKGYHFIVMGTEDGRIEGTFSKKQIAWLSERLKQAKKRDPQKPIFVFHHQPIKDTLYGSEWGIDINRDLLYDTLKDYPQVITFSGHTHYPLEDPRIIHQKDFTSIGTSTLSYLWLDAGRIQGEVPQDYADTLSQGLIVKVYKNKVKIERRNFHSNGWSGKPFEIQYPVKKSHFKYTETRDRIKPRFKYKSAISVVKEKTTATDLEIKFDQAVDNTLVHDYKIEAKNMKTGKVEKEFLAFSEFYKDPVPNPLTLAISGLTPDTQYQIEVRAIDSFGNASDRTLKVIGKTKRS</sequence>
<comment type="caution">
    <text evidence="2">The sequence shown here is derived from an EMBL/GenBank/DDBJ whole genome shotgun (WGS) entry which is preliminary data.</text>
</comment>
<dbReference type="InterPro" id="IPR004843">
    <property type="entry name" value="Calcineurin-like_PHP"/>
</dbReference>
<dbReference type="SUPFAM" id="SSF49265">
    <property type="entry name" value="Fibronectin type III"/>
    <property type="match status" value="1"/>
</dbReference>
<protein>
    <submittedName>
        <fullName evidence="2">Metallophosphoesterase</fullName>
    </submittedName>
</protein>
<dbReference type="SUPFAM" id="SSF56300">
    <property type="entry name" value="Metallo-dependent phosphatases"/>
    <property type="match status" value="1"/>
</dbReference>
<dbReference type="PANTHER" id="PTHR43143">
    <property type="entry name" value="METALLOPHOSPHOESTERASE, CALCINEURIN SUPERFAMILY"/>
    <property type="match status" value="1"/>
</dbReference>
<reference evidence="3" key="1">
    <citation type="journal article" date="2019" name="Int. J. Syst. Evol. Microbiol.">
        <title>The Global Catalogue of Microorganisms (GCM) 10K type strain sequencing project: providing services to taxonomists for standard genome sequencing and annotation.</title>
        <authorList>
            <consortium name="The Broad Institute Genomics Platform"/>
            <consortium name="The Broad Institute Genome Sequencing Center for Infectious Disease"/>
            <person name="Wu L."/>
            <person name="Ma J."/>
        </authorList>
    </citation>
    <scope>NUCLEOTIDE SEQUENCE [LARGE SCALE GENOMIC DNA]</scope>
    <source>
        <strain evidence="3">S1</strain>
    </source>
</reference>
<dbReference type="CDD" id="cd00063">
    <property type="entry name" value="FN3"/>
    <property type="match status" value="1"/>
</dbReference>
<keyword evidence="3" id="KW-1185">Reference proteome</keyword>
<feature type="domain" description="Fibronectin type-III" evidence="1">
    <location>
        <begin position="349"/>
        <end position="452"/>
    </location>
</feature>
<dbReference type="Pfam" id="PF00149">
    <property type="entry name" value="Metallophos"/>
    <property type="match status" value="1"/>
</dbReference>
<evidence type="ECO:0000313" key="2">
    <source>
        <dbReference type="EMBL" id="MFD1425597.1"/>
    </source>
</evidence>
<evidence type="ECO:0000259" key="1">
    <source>
        <dbReference type="PROSITE" id="PS50853"/>
    </source>
</evidence>
<dbReference type="PANTHER" id="PTHR43143:SF1">
    <property type="entry name" value="SERINE_THREONINE-PROTEIN PHOSPHATASE CPPED1"/>
    <property type="match status" value="1"/>
</dbReference>
<dbReference type="RefSeq" id="WP_380162471.1">
    <property type="nucleotide sequence ID" value="NZ_JBHTNU010000001.1"/>
</dbReference>
<dbReference type="Gene3D" id="3.60.21.10">
    <property type="match status" value="1"/>
</dbReference>
<dbReference type="InterPro" id="IPR003961">
    <property type="entry name" value="FN3_dom"/>
</dbReference>
<organism evidence="2 3">
    <name type="scientific">Kroppenstedtia sanguinis</name>
    <dbReference type="NCBI Taxonomy" id="1380684"/>
    <lineage>
        <taxon>Bacteria</taxon>
        <taxon>Bacillati</taxon>
        <taxon>Bacillota</taxon>
        <taxon>Bacilli</taxon>
        <taxon>Bacillales</taxon>
        <taxon>Thermoactinomycetaceae</taxon>
        <taxon>Kroppenstedtia</taxon>
    </lineage>
</organism>
<dbReference type="PROSITE" id="PS50853">
    <property type="entry name" value="FN3"/>
    <property type="match status" value="1"/>
</dbReference>
<dbReference type="InterPro" id="IPR051918">
    <property type="entry name" value="STPP_CPPED1"/>
</dbReference>
<dbReference type="EMBL" id="JBHTNU010000001">
    <property type="protein sequence ID" value="MFD1425597.1"/>
    <property type="molecule type" value="Genomic_DNA"/>
</dbReference>
<name>A0ABW4C5C2_9BACL</name>
<dbReference type="Proteomes" id="UP001597282">
    <property type="component" value="Unassembled WGS sequence"/>
</dbReference>